<evidence type="ECO:0000259" key="8">
    <source>
        <dbReference type="Pfam" id="PF21338"/>
    </source>
</evidence>
<dbReference type="KEGG" id="acm:AciX9_3927"/>
<evidence type="ECO:0000256" key="6">
    <source>
        <dbReference type="ARBA" id="ARBA00023235"/>
    </source>
</evidence>
<dbReference type="Gene3D" id="3.30.66.10">
    <property type="entry name" value="DNA topoisomerase I domain"/>
    <property type="match status" value="1"/>
</dbReference>
<dbReference type="PROSITE" id="PS52038">
    <property type="entry name" value="TOPO_IB_2"/>
    <property type="match status" value="1"/>
</dbReference>
<dbReference type="InterPro" id="IPR011010">
    <property type="entry name" value="DNA_brk_join_enz"/>
</dbReference>
<accession>E8X6Q3</accession>
<dbReference type="RefSeq" id="WP_013582221.1">
    <property type="nucleotide sequence ID" value="NC_015065.1"/>
</dbReference>
<evidence type="ECO:0000256" key="1">
    <source>
        <dbReference type="ARBA" id="ARBA00000213"/>
    </source>
</evidence>
<evidence type="ECO:0000256" key="4">
    <source>
        <dbReference type="ARBA" id="ARBA00023029"/>
    </source>
</evidence>
<dbReference type="Gene3D" id="3.90.15.10">
    <property type="entry name" value="Topoisomerase I, Chain A, domain 3"/>
    <property type="match status" value="1"/>
</dbReference>
<evidence type="ECO:0000313" key="10">
    <source>
        <dbReference type="Proteomes" id="UP000000343"/>
    </source>
</evidence>
<evidence type="ECO:0000313" key="9">
    <source>
        <dbReference type="EMBL" id="ADW71203.1"/>
    </source>
</evidence>
<dbReference type="SUPFAM" id="SSF55869">
    <property type="entry name" value="DNA topoisomerase I domain"/>
    <property type="match status" value="1"/>
</dbReference>
<dbReference type="InterPro" id="IPR049331">
    <property type="entry name" value="Top1B_N_bact"/>
</dbReference>
<keyword evidence="5" id="KW-0238">DNA-binding</keyword>
<sequence>MSTVSRRSKRVAADVGVSDPMASAEAAGLRYVTDAEPGIHRRKTAGGFRYVDAAGKAVRDAKMLGRIKSLVIPPAWSDVWISARADGHLQATGRDVRGRKQSRYHPHWRTVRDETKYERMIQFAGALPGIRKRVEHDLALPGLPREKVLATIISLMEATLIRVGNAEYARENKSYGLTTMRNKHVEVDGSKITFSFQGKSRVHHTIDLQDRRLASIVRRCEELPGYRLFQYVDREGNHHAIDSADVNEYLHAITGEHFTAKDFRTWAGSVLAAEMLRGFEPFSSESEAKKNVVQAIAAVAGRLGNTPSVCRKCYVHPAVLESYLGSAISAEGAKRKLERQITEHVRALRTEERTLLELLRERAVVESVASSPSAVGHTKSK</sequence>
<dbReference type="InterPro" id="IPR001631">
    <property type="entry name" value="TopoI"/>
</dbReference>
<gene>
    <name evidence="9" type="ordered locus">AciX9_3927</name>
</gene>
<dbReference type="InterPro" id="IPR035447">
    <property type="entry name" value="DNA_topo_I_N_sf"/>
</dbReference>
<keyword evidence="9" id="KW-0614">Plasmid</keyword>
<protein>
    <recommendedName>
        <fullName evidence="3">DNA topoisomerase</fullName>
        <ecNumber evidence="3">5.6.2.1</ecNumber>
    </recommendedName>
</protein>
<organism evidence="10">
    <name type="scientific">Granulicella tundricola (strain ATCC BAA-1859 / DSM 23138 / MP5ACTX9)</name>
    <dbReference type="NCBI Taxonomy" id="1198114"/>
    <lineage>
        <taxon>Bacteria</taxon>
        <taxon>Pseudomonadati</taxon>
        <taxon>Acidobacteriota</taxon>
        <taxon>Terriglobia</taxon>
        <taxon>Terriglobales</taxon>
        <taxon>Acidobacteriaceae</taxon>
        <taxon>Granulicella</taxon>
    </lineage>
</organism>
<dbReference type="SUPFAM" id="SSF56349">
    <property type="entry name" value="DNA breaking-rejoining enzymes"/>
    <property type="match status" value="1"/>
</dbReference>
<evidence type="ECO:0000256" key="3">
    <source>
        <dbReference type="ARBA" id="ARBA00012891"/>
    </source>
</evidence>
<dbReference type="AlphaFoldDB" id="E8X6Q3"/>
<dbReference type="GO" id="GO:0003677">
    <property type="term" value="F:DNA binding"/>
    <property type="evidence" value="ECO:0007669"/>
    <property type="project" value="UniProtKB-KW"/>
</dbReference>
<dbReference type="EC" id="5.6.2.1" evidence="3"/>
<feature type="domain" description="DNA topoisomerase I catalytic core eukaryotic-type" evidence="7">
    <location>
        <begin position="108"/>
        <end position="338"/>
    </location>
</feature>
<dbReference type="HOGENOM" id="CLU_046978_1_1_0"/>
<keyword evidence="4" id="KW-0799">Topoisomerase</keyword>
<dbReference type="Pfam" id="PF01028">
    <property type="entry name" value="Topoisom_I"/>
    <property type="match status" value="1"/>
</dbReference>
<comment type="similarity">
    <text evidence="2">Belongs to the type IB topoisomerase family.</text>
</comment>
<evidence type="ECO:0000256" key="5">
    <source>
        <dbReference type="ARBA" id="ARBA00023125"/>
    </source>
</evidence>
<dbReference type="OrthoDB" id="9778962at2"/>
<proteinExistence type="inferred from homology"/>
<keyword evidence="6 9" id="KW-0413">Isomerase</keyword>
<dbReference type="GO" id="GO:0003917">
    <property type="term" value="F:DNA topoisomerase type I (single strand cut, ATP-independent) activity"/>
    <property type="evidence" value="ECO:0007669"/>
    <property type="project" value="UniProtKB-EC"/>
</dbReference>
<name>E8X6Q3_GRATM</name>
<feature type="domain" description="DNA topoisomerase IB N-terminal" evidence="8">
    <location>
        <begin position="47"/>
        <end position="95"/>
    </location>
</feature>
<geneLocation type="plasmid" evidence="9 10">
    <name>pACIX902</name>
</geneLocation>
<dbReference type="PRINTS" id="PR00416">
    <property type="entry name" value="EUTPISMRASEI"/>
</dbReference>
<keyword evidence="10" id="KW-1185">Reference proteome</keyword>
<dbReference type="InterPro" id="IPR013500">
    <property type="entry name" value="TopoI_cat_euk"/>
</dbReference>
<dbReference type="EMBL" id="CP002482">
    <property type="protein sequence ID" value="ADW71203.1"/>
    <property type="molecule type" value="Genomic_DNA"/>
</dbReference>
<dbReference type="Proteomes" id="UP000000343">
    <property type="component" value="Plasmid pACIX902"/>
</dbReference>
<comment type="catalytic activity">
    <reaction evidence="1">
        <text>ATP-independent breakage of single-stranded DNA, followed by passage and rejoining.</text>
        <dbReference type="EC" id="5.6.2.1"/>
    </reaction>
</comment>
<reference evidence="10" key="1">
    <citation type="submission" date="2011-01" db="EMBL/GenBank/DDBJ databases">
        <title>Complete sequence of plasmid2 of Acidobacterium sp. MP5ACTX9.</title>
        <authorList>
            <consortium name="US DOE Joint Genome Institute"/>
            <person name="Lucas S."/>
            <person name="Copeland A."/>
            <person name="Lapidus A."/>
            <person name="Cheng J.-F."/>
            <person name="Goodwin L."/>
            <person name="Pitluck S."/>
            <person name="Teshima H."/>
            <person name="Detter J.C."/>
            <person name="Han C."/>
            <person name="Tapia R."/>
            <person name="Land M."/>
            <person name="Hauser L."/>
            <person name="Kyrpides N."/>
            <person name="Ivanova N."/>
            <person name="Ovchinnikova G."/>
            <person name="Pagani I."/>
            <person name="Rawat S.R."/>
            <person name="Mannisto M."/>
            <person name="Haggblom M.M."/>
            <person name="Woyke T."/>
        </authorList>
    </citation>
    <scope>NUCLEOTIDE SEQUENCE [LARGE SCALE GENOMIC DNA]</scope>
    <source>
        <strain evidence="10">MP5ACTX9</strain>
        <plasmid evidence="10">Plasmid pACIX902</plasmid>
    </source>
</reference>
<evidence type="ECO:0000259" key="7">
    <source>
        <dbReference type="Pfam" id="PF01028"/>
    </source>
</evidence>
<dbReference type="InterPro" id="IPR014711">
    <property type="entry name" value="TopoI_cat_a-hlx-sub_euk"/>
</dbReference>
<evidence type="ECO:0000256" key="2">
    <source>
        <dbReference type="ARBA" id="ARBA00006645"/>
    </source>
</evidence>
<dbReference type="Gene3D" id="1.10.132.120">
    <property type="match status" value="1"/>
</dbReference>
<dbReference type="GO" id="GO:0006265">
    <property type="term" value="P:DNA topological change"/>
    <property type="evidence" value="ECO:0007669"/>
    <property type="project" value="InterPro"/>
</dbReference>
<dbReference type="Pfam" id="PF21338">
    <property type="entry name" value="Top1B_N_bact"/>
    <property type="match status" value="1"/>
</dbReference>